<accession>A0ABT9XKD6</accession>
<name>A0ABT9XKD6_9BACL</name>
<keyword evidence="3" id="KW-1185">Reference proteome</keyword>
<evidence type="ECO:0000313" key="2">
    <source>
        <dbReference type="EMBL" id="MDQ0190761.1"/>
    </source>
</evidence>
<dbReference type="EMBL" id="JAUSTP010000023">
    <property type="protein sequence ID" value="MDQ0190761.1"/>
    <property type="molecule type" value="Genomic_DNA"/>
</dbReference>
<evidence type="ECO:0000259" key="1">
    <source>
        <dbReference type="Pfam" id="PF02254"/>
    </source>
</evidence>
<dbReference type="Pfam" id="PF02254">
    <property type="entry name" value="TrkA_N"/>
    <property type="match status" value="1"/>
</dbReference>
<feature type="domain" description="RCK N-terminal" evidence="1">
    <location>
        <begin position="5"/>
        <end position="119"/>
    </location>
</feature>
<dbReference type="SUPFAM" id="SSF51735">
    <property type="entry name" value="NAD(P)-binding Rossmann-fold domains"/>
    <property type="match status" value="1"/>
</dbReference>
<organism evidence="2 3">
    <name type="scientific">Alicyclobacillus cycloheptanicus</name>
    <dbReference type="NCBI Taxonomy" id="1457"/>
    <lineage>
        <taxon>Bacteria</taxon>
        <taxon>Bacillati</taxon>
        <taxon>Bacillota</taxon>
        <taxon>Bacilli</taxon>
        <taxon>Bacillales</taxon>
        <taxon>Alicyclobacillaceae</taxon>
        <taxon>Alicyclobacillus</taxon>
    </lineage>
</organism>
<dbReference type="Gene3D" id="3.40.50.720">
    <property type="entry name" value="NAD(P)-binding Rossmann-like Domain"/>
    <property type="match status" value="1"/>
</dbReference>
<dbReference type="Proteomes" id="UP001232973">
    <property type="component" value="Unassembled WGS sequence"/>
</dbReference>
<reference evidence="2 3" key="1">
    <citation type="submission" date="2023-07" db="EMBL/GenBank/DDBJ databases">
        <title>Genomic Encyclopedia of Type Strains, Phase IV (KMG-IV): sequencing the most valuable type-strain genomes for metagenomic binning, comparative biology and taxonomic classification.</title>
        <authorList>
            <person name="Goeker M."/>
        </authorList>
    </citation>
    <scope>NUCLEOTIDE SEQUENCE [LARGE SCALE GENOMIC DNA]</scope>
    <source>
        <strain evidence="2 3">DSM 4006</strain>
    </source>
</reference>
<comment type="caution">
    <text evidence="2">The sequence shown here is derived from an EMBL/GenBank/DDBJ whole genome shotgun (WGS) entry which is preliminary data.</text>
</comment>
<evidence type="ECO:0000313" key="3">
    <source>
        <dbReference type="Proteomes" id="UP001232973"/>
    </source>
</evidence>
<proteinExistence type="predicted"/>
<sequence>MFRLLVAAFGPEGYTYVRQARKQGVGVKVLDCFDKYHRRLIRWYGDDALQVPARRSDVRTMAAQQQFDAAIVHEDTDFVHAALITQSLREAGIPRILVVTRDASKRAMYRRCGANRVIVADTAEEAWATMNRYLPSFQTA</sequence>
<dbReference type="RefSeq" id="WP_274454466.1">
    <property type="nucleotide sequence ID" value="NZ_CP067097.1"/>
</dbReference>
<dbReference type="InterPro" id="IPR036291">
    <property type="entry name" value="NAD(P)-bd_dom_sf"/>
</dbReference>
<protein>
    <submittedName>
        <fullName evidence="2">Trk K+ transport system NAD-binding subunit</fullName>
    </submittedName>
</protein>
<gene>
    <name evidence="2" type="ORF">J2S03_002628</name>
</gene>
<dbReference type="InterPro" id="IPR003148">
    <property type="entry name" value="RCK_N"/>
</dbReference>